<gene>
    <name evidence="1" type="ORF">E6C27_scaffold34G003480</name>
</gene>
<dbReference type="EMBL" id="SSTE01023063">
    <property type="protein sequence ID" value="KAA0026021.1"/>
    <property type="molecule type" value="Genomic_DNA"/>
</dbReference>
<evidence type="ECO:0000313" key="1">
    <source>
        <dbReference type="EMBL" id="KAA0026021.1"/>
    </source>
</evidence>
<proteinExistence type="predicted"/>
<name>A0A5A7SPA4_CUCMM</name>
<dbReference type="OrthoDB" id="1921870at2759"/>
<evidence type="ECO:0000313" key="2">
    <source>
        <dbReference type="Proteomes" id="UP000321393"/>
    </source>
</evidence>
<dbReference type="Proteomes" id="UP000321393">
    <property type="component" value="Unassembled WGS sequence"/>
</dbReference>
<dbReference type="AlphaFoldDB" id="A0A5A7SPA4"/>
<comment type="caution">
    <text evidence="1">The sequence shown here is derived from an EMBL/GenBank/DDBJ whole genome shotgun (WGS) entry which is preliminary data.</text>
</comment>
<reference evidence="1 2" key="1">
    <citation type="submission" date="2019-08" db="EMBL/GenBank/DDBJ databases">
        <title>Draft genome sequences of two oriental melons (Cucumis melo L. var makuwa).</title>
        <authorList>
            <person name="Kwon S.-Y."/>
        </authorList>
    </citation>
    <scope>NUCLEOTIDE SEQUENCE [LARGE SCALE GENOMIC DNA]</scope>
    <source>
        <strain evidence="2">cv. SW 3</strain>
        <tissue evidence="1">Leaf</tissue>
    </source>
</reference>
<sequence length="231" mass="26668">MKGRDELLLPCVLSLCPIAFSLATVALAAVHPCRRLPPCIKLERHVAVNGRISMTIVPGAEKPIFPHIVRFSQAIDVCVRKTFLVRFLKWANVGREYIEVVKGDLQRFFVLDFNDQAMNRFVEHQMLTTFKKFRGDCHRHFKRYSDSEEDQTYWLDVMRIGTSFHELAEKKGESINRVELFRETHVLVRTFVSQATEDVHHNQMLELQSQPTLEGSQLLSGDEICNQVLGR</sequence>
<organism evidence="1 2">
    <name type="scientific">Cucumis melo var. makuwa</name>
    <name type="common">Oriental melon</name>
    <dbReference type="NCBI Taxonomy" id="1194695"/>
    <lineage>
        <taxon>Eukaryota</taxon>
        <taxon>Viridiplantae</taxon>
        <taxon>Streptophyta</taxon>
        <taxon>Embryophyta</taxon>
        <taxon>Tracheophyta</taxon>
        <taxon>Spermatophyta</taxon>
        <taxon>Magnoliopsida</taxon>
        <taxon>eudicotyledons</taxon>
        <taxon>Gunneridae</taxon>
        <taxon>Pentapetalae</taxon>
        <taxon>rosids</taxon>
        <taxon>fabids</taxon>
        <taxon>Cucurbitales</taxon>
        <taxon>Cucurbitaceae</taxon>
        <taxon>Benincaseae</taxon>
        <taxon>Cucumis</taxon>
    </lineage>
</organism>
<protein>
    <submittedName>
        <fullName evidence="1">CACTA en-spm transposon protein</fullName>
    </submittedName>
</protein>
<accession>A0A5A7SPA4</accession>